<dbReference type="InterPro" id="IPR050135">
    <property type="entry name" value="dGTPase-like"/>
</dbReference>
<proteinExistence type="inferred from homology"/>
<reference evidence="3 4" key="1">
    <citation type="submission" date="2023-08" db="EMBL/GenBank/DDBJ databases">
        <title>A Necator americanus chromosomal reference genome.</title>
        <authorList>
            <person name="Ilik V."/>
            <person name="Petrzelkova K.J."/>
            <person name="Pardy F."/>
            <person name="Fuh T."/>
            <person name="Niatou-Singa F.S."/>
            <person name="Gouil Q."/>
            <person name="Baker L."/>
            <person name="Ritchie M.E."/>
            <person name="Jex A.R."/>
            <person name="Gazzola D."/>
            <person name="Li H."/>
            <person name="Toshio Fujiwara R."/>
            <person name="Zhan B."/>
            <person name="Aroian R.V."/>
            <person name="Pafco B."/>
            <person name="Schwarz E.M."/>
        </authorList>
    </citation>
    <scope>NUCLEOTIDE SEQUENCE [LARGE SCALE GENOMIC DNA]</scope>
    <source>
        <strain evidence="3 4">Aroian</strain>
        <tissue evidence="3">Whole animal</tissue>
    </source>
</reference>
<comment type="caution">
    <text evidence="3">The sequence shown here is derived from an EMBL/GenBank/DDBJ whole genome shotgun (WGS) entry which is preliminary data.</text>
</comment>
<dbReference type="Pfam" id="PF01966">
    <property type="entry name" value="HD"/>
    <property type="match status" value="1"/>
</dbReference>
<comment type="similarity">
    <text evidence="1">Belongs to the SAMHD1 family.</text>
</comment>
<dbReference type="InterPro" id="IPR003607">
    <property type="entry name" value="HD/PDEase_dom"/>
</dbReference>
<accession>A0ABR1CMW3</accession>
<keyword evidence="4" id="KW-1185">Reference proteome</keyword>
<evidence type="ECO:0000313" key="3">
    <source>
        <dbReference type="EMBL" id="KAK6738993.1"/>
    </source>
</evidence>
<feature type="domain" description="HD/PDEase" evidence="2">
    <location>
        <begin position="157"/>
        <end position="409"/>
    </location>
</feature>
<organism evidence="3 4">
    <name type="scientific">Necator americanus</name>
    <name type="common">Human hookworm</name>
    <dbReference type="NCBI Taxonomy" id="51031"/>
    <lineage>
        <taxon>Eukaryota</taxon>
        <taxon>Metazoa</taxon>
        <taxon>Ecdysozoa</taxon>
        <taxon>Nematoda</taxon>
        <taxon>Chromadorea</taxon>
        <taxon>Rhabditida</taxon>
        <taxon>Rhabditina</taxon>
        <taxon>Rhabditomorpha</taxon>
        <taxon>Strongyloidea</taxon>
        <taxon>Ancylostomatidae</taxon>
        <taxon>Bunostominae</taxon>
        <taxon>Necator</taxon>
    </lineage>
</organism>
<dbReference type="EMBL" id="JAVFWL010000002">
    <property type="protein sequence ID" value="KAK6738993.1"/>
    <property type="molecule type" value="Genomic_DNA"/>
</dbReference>
<dbReference type="InterPro" id="IPR006674">
    <property type="entry name" value="HD_domain"/>
</dbReference>
<dbReference type="CDD" id="cd00077">
    <property type="entry name" value="HDc"/>
    <property type="match status" value="1"/>
</dbReference>
<dbReference type="PANTHER" id="PTHR11373:SF4">
    <property type="entry name" value="DEOXYNUCLEOSIDE TRIPHOSPHATE TRIPHOSPHOHYDROLASE SAMHD1"/>
    <property type="match status" value="1"/>
</dbReference>
<dbReference type="Gene3D" id="1.10.3210.10">
    <property type="entry name" value="Hypothetical protein af1432"/>
    <property type="match status" value="1"/>
</dbReference>
<name>A0ABR1CMW3_NECAM</name>
<sequence>MSAIFIGSQIGERIRKAFEIENDVDLYVEEGPAATNNVAVSIGYGGMITWSRKSKIFLRSCLSQQMKNLVAPYSSLLGKFKRTVLLNWRRFAICSMKLVGGKLREWPPLLDKREIQDMVHGSISLFHPLDRVVDTREFQRLRELKQQGVTYFVYPCSTHSRFVHSLGTYWLAFKFVESLKRDSSLNITGQDHLCVSMAALCHDLGHGPFSHLFDGAFREASGAAPYTHESLSILLLRRIVSDPQIRADLERYLGTGDEFARNMTFVEEIISSEKFDVNGTWLPRGRPVEKAFLYDVVANSNDSIDVDKFEYLVRDSFCAGIPIPFNKHSIERLTENARVLPDPHRGFPRICYAKKVADIVLSVGDSRQMLHNLMYQHRVVCAIETMVVKAMTLADKYLSYMGDDGVQYPLSKVTDNLEAYLKTTDAVLRDIANSTVPQMKEAQKILEAIERRNIPVMLSEVECGPSCADLLNSVSNGEATNNWSNIQKMISRKLKEELGENYDDNKIMVLARVMHRGLDGRSHPMTRVLLYDNKQTGEVVPQTVDEEWLRLKTPREAAIWSICLYVSRSMPTEERLKVSSAFDVVVTRSGLRSPESQRRNISS</sequence>
<dbReference type="SUPFAM" id="SSF109604">
    <property type="entry name" value="HD-domain/PDEase-like"/>
    <property type="match status" value="1"/>
</dbReference>
<evidence type="ECO:0000259" key="2">
    <source>
        <dbReference type="SMART" id="SM00471"/>
    </source>
</evidence>
<protein>
    <recommendedName>
        <fullName evidence="2">HD/PDEase domain-containing protein</fullName>
    </recommendedName>
</protein>
<dbReference type="PANTHER" id="PTHR11373">
    <property type="entry name" value="DEOXYNUCLEOSIDE TRIPHOSPHATE TRIPHOSPHOHYDROLASE"/>
    <property type="match status" value="1"/>
</dbReference>
<evidence type="ECO:0000313" key="4">
    <source>
        <dbReference type="Proteomes" id="UP001303046"/>
    </source>
</evidence>
<gene>
    <name evidence="3" type="primary">Necator_chrII.g8633</name>
    <name evidence="3" type="ORF">RB195_020838</name>
</gene>
<dbReference type="SMART" id="SM00471">
    <property type="entry name" value="HDc"/>
    <property type="match status" value="1"/>
</dbReference>
<evidence type="ECO:0000256" key="1">
    <source>
        <dbReference type="ARBA" id="ARBA00005776"/>
    </source>
</evidence>
<dbReference type="Proteomes" id="UP001303046">
    <property type="component" value="Unassembled WGS sequence"/>
</dbReference>